<comment type="subcellular location">
    <subcellularLocation>
        <location evidence="1">Cell outer membrane</location>
    </subcellularLocation>
</comment>
<keyword evidence="5" id="KW-0812">Transmembrane</keyword>
<evidence type="ECO:0000256" key="7">
    <source>
        <dbReference type="ARBA" id="ARBA00023237"/>
    </source>
</evidence>
<evidence type="ECO:0000256" key="5">
    <source>
        <dbReference type="ARBA" id="ARBA00022692"/>
    </source>
</evidence>
<dbReference type="OrthoDB" id="367883at2"/>
<dbReference type="PANTHER" id="PTHR30026">
    <property type="entry name" value="OUTER MEMBRANE PROTEIN TOLC"/>
    <property type="match status" value="1"/>
</dbReference>
<dbReference type="RefSeq" id="WP_013135298.1">
    <property type="nucleotide sequence ID" value="NC_014166.1"/>
</dbReference>
<dbReference type="HOGENOM" id="CLU_645037_0_0_7"/>
<dbReference type="Gene3D" id="1.20.1600.10">
    <property type="entry name" value="Outer membrane efflux proteins (OEP)"/>
    <property type="match status" value="1"/>
</dbReference>
<keyword evidence="4" id="KW-1134">Transmembrane beta strand</keyword>
<evidence type="ECO:0000313" key="9">
    <source>
        <dbReference type="Proteomes" id="UP000000939"/>
    </source>
</evidence>
<reference evidence="8 9" key="1">
    <citation type="journal article" date="2010" name="Stand. Genomic Sci.">
        <title>Complete genome sequence of Arcobacter nitrofigilis type strain (CI).</title>
        <authorList>
            <person name="Pati A."/>
            <person name="Gronow S."/>
            <person name="Lapidus A."/>
            <person name="Copeland A."/>
            <person name="Glavina Del Rio T."/>
            <person name="Nolan M."/>
            <person name="Lucas S."/>
            <person name="Tice H."/>
            <person name="Cheng J.F."/>
            <person name="Han C."/>
            <person name="Chertkov O."/>
            <person name="Bruce D."/>
            <person name="Tapia R."/>
            <person name="Goodwin L."/>
            <person name="Pitluck S."/>
            <person name="Liolios K."/>
            <person name="Ivanova N."/>
            <person name="Mavromatis K."/>
            <person name="Chen A."/>
            <person name="Palaniappan K."/>
            <person name="Land M."/>
            <person name="Hauser L."/>
            <person name="Chang Y.J."/>
            <person name="Jeffries C.D."/>
            <person name="Detter J.C."/>
            <person name="Rohde M."/>
            <person name="Goker M."/>
            <person name="Bristow J."/>
            <person name="Eisen J.A."/>
            <person name="Markowitz V."/>
            <person name="Hugenholtz P."/>
            <person name="Klenk H.P."/>
            <person name="Kyrpides N.C."/>
        </authorList>
    </citation>
    <scope>NUCLEOTIDE SEQUENCE [LARGE SCALE GENOMIC DNA]</scope>
    <source>
        <strain evidence="9">ATCC 33309 / DSM 7299 / CCUG 15893 / LMG 7604 / NCTC 12251 / CI</strain>
    </source>
</reference>
<dbReference type="GO" id="GO:0009279">
    <property type="term" value="C:cell outer membrane"/>
    <property type="evidence" value="ECO:0007669"/>
    <property type="project" value="UniProtKB-SubCell"/>
</dbReference>
<evidence type="ECO:0000313" key="8">
    <source>
        <dbReference type="EMBL" id="ADG93153.1"/>
    </source>
</evidence>
<keyword evidence="9" id="KW-1185">Reference proteome</keyword>
<dbReference type="PANTHER" id="PTHR30026:SF20">
    <property type="entry name" value="OUTER MEMBRANE PROTEIN TOLC"/>
    <property type="match status" value="1"/>
</dbReference>
<evidence type="ECO:0000256" key="4">
    <source>
        <dbReference type="ARBA" id="ARBA00022452"/>
    </source>
</evidence>
<organism evidence="8 9">
    <name type="scientific">Arcobacter nitrofigilis (strain ATCC 33309 / DSM 7299 / CCUG 15893 / LMG 7604 / NCTC 12251 / CI)</name>
    <name type="common">Campylobacter nitrofigilis</name>
    <dbReference type="NCBI Taxonomy" id="572480"/>
    <lineage>
        <taxon>Bacteria</taxon>
        <taxon>Pseudomonadati</taxon>
        <taxon>Campylobacterota</taxon>
        <taxon>Epsilonproteobacteria</taxon>
        <taxon>Campylobacterales</taxon>
        <taxon>Arcobacteraceae</taxon>
        <taxon>Arcobacter</taxon>
    </lineage>
</organism>
<accession>D5V5Y6</accession>
<evidence type="ECO:0000256" key="2">
    <source>
        <dbReference type="ARBA" id="ARBA00007613"/>
    </source>
</evidence>
<dbReference type="Proteomes" id="UP000000939">
    <property type="component" value="Chromosome"/>
</dbReference>
<dbReference type="STRING" id="572480.Arnit_1497"/>
<dbReference type="EMBL" id="CP001999">
    <property type="protein sequence ID" value="ADG93153.1"/>
    <property type="molecule type" value="Genomic_DNA"/>
</dbReference>
<dbReference type="GO" id="GO:0015288">
    <property type="term" value="F:porin activity"/>
    <property type="evidence" value="ECO:0007669"/>
    <property type="project" value="TreeGrafter"/>
</dbReference>
<dbReference type="GO" id="GO:0015562">
    <property type="term" value="F:efflux transmembrane transporter activity"/>
    <property type="evidence" value="ECO:0007669"/>
    <property type="project" value="InterPro"/>
</dbReference>
<keyword evidence="7" id="KW-0998">Cell outer membrane</keyword>
<proteinExistence type="inferred from homology"/>
<evidence type="ECO:0000256" key="1">
    <source>
        <dbReference type="ARBA" id="ARBA00004442"/>
    </source>
</evidence>
<dbReference type="AlphaFoldDB" id="D5V5Y6"/>
<dbReference type="KEGG" id="ant:Arnit_1497"/>
<dbReference type="SUPFAM" id="SSF56954">
    <property type="entry name" value="Outer membrane efflux proteins (OEP)"/>
    <property type="match status" value="1"/>
</dbReference>
<comment type="similarity">
    <text evidence="2">Belongs to the outer membrane factor (OMF) (TC 1.B.17) family.</text>
</comment>
<keyword evidence="6" id="KW-0472">Membrane</keyword>
<sequence length="425" mass="50493">MRIIVSILVLYNILFSKVYTLKEVYEAAFTNSDSYHISSLKKESSNKEVDKTLSAFLPTAKIENEYFKLNEYPVIVDGVEVRKRKSRRDVTFTLEQTLYDRSKYLNYKDKKVIYNQSSLEKTKEKQQLIFDVIRYYFEAIFKANQIELINQKLKSFEKIVERAKAKFKSGLISKADYLEAKLERDESLTQKLELEYEFNQSKSFLEKLANLDDIQILDKIKLHNVNTSLFFGYEDKYKDNLDLKIQKMKLKRAEINKDIALSKFEPTATLTYEKVTNDVEASKDQNTINFLITMNIFNGMYDTKNYQQTKINNQIEKLSLNKLEKDVKQNIKNKIDKVVTFYKIIQSYPTILEAKKFALEGMRERFQRGTKSIIDLLDEENKYFEKLNKYTEYEYQFVIEYTTLKQYTNSLDEEFINKINGFLYE</sequence>
<protein>
    <submittedName>
        <fullName evidence="8">Outer membrane efflux protein</fullName>
    </submittedName>
</protein>
<dbReference type="eggNOG" id="COG1538">
    <property type="taxonomic scope" value="Bacteria"/>
</dbReference>
<keyword evidence="3" id="KW-0813">Transport</keyword>
<name>D5V5Y6_ARCNC</name>
<dbReference type="Pfam" id="PF02321">
    <property type="entry name" value="OEP"/>
    <property type="match status" value="1"/>
</dbReference>
<dbReference type="InterPro" id="IPR003423">
    <property type="entry name" value="OMP_efflux"/>
</dbReference>
<dbReference type="InterPro" id="IPR051906">
    <property type="entry name" value="TolC-like"/>
</dbReference>
<dbReference type="GO" id="GO:1990281">
    <property type="term" value="C:efflux pump complex"/>
    <property type="evidence" value="ECO:0007669"/>
    <property type="project" value="TreeGrafter"/>
</dbReference>
<evidence type="ECO:0000256" key="6">
    <source>
        <dbReference type="ARBA" id="ARBA00023136"/>
    </source>
</evidence>
<gene>
    <name evidence="8" type="ordered locus">Arnit_1497</name>
</gene>
<evidence type="ECO:0000256" key="3">
    <source>
        <dbReference type="ARBA" id="ARBA00022448"/>
    </source>
</evidence>